<sequence length="339" mass="38652">MAKGENNGRVTTRPPTPILSSLLYYCGALALHYVFVPLFAYHRWKYPEFWNPRKPTLTRFYAARPSLEVRIFLPPNHAHENKLPVFFLMHGGGWLIGDAKQDDEQAHLLAHKYGFCVASLNYRSGPHHRFPTPIFDCLALIKEVLADTTLPVDRDRVVAGGFSAGAVTTLALAQLPELKNVIKALVTFYPLTDFTGEGRPEGGTSPWGRKEHLPRLLPLFHAAYIPDGQDLREPLLSATYATREDMPQPLFMITASEDFLWKEAKDLGCRLGGVVEDSALYDSESWESGGVKYQCVKDMPHSFTHFFEKIKVPEWEERRVRANDDIWRDINDWVRRVID</sequence>
<protein>
    <submittedName>
        <fullName evidence="4">Uu.00g022680.m01.CDS01</fullName>
    </submittedName>
</protein>
<reference evidence="4" key="1">
    <citation type="submission" date="2023-10" db="EMBL/GenBank/DDBJ databases">
        <authorList>
            <person name="Hackl T."/>
        </authorList>
    </citation>
    <scope>NUCLEOTIDE SEQUENCE</scope>
</reference>
<feature type="domain" description="Alpha/beta hydrolase fold-3" evidence="3">
    <location>
        <begin position="88"/>
        <end position="273"/>
    </location>
</feature>
<dbReference type="PANTHER" id="PTHR48081">
    <property type="entry name" value="AB HYDROLASE SUPERFAMILY PROTEIN C4A8.06C"/>
    <property type="match status" value="1"/>
</dbReference>
<dbReference type="Pfam" id="PF07859">
    <property type="entry name" value="Abhydrolase_3"/>
    <property type="match status" value="1"/>
</dbReference>
<dbReference type="PANTHER" id="PTHR48081:SF8">
    <property type="entry name" value="ALPHA_BETA HYDROLASE FOLD-3 DOMAIN-CONTAINING PROTEIN-RELATED"/>
    <property type="match status" value="1"/>
</dbReference>
<organism evidence="4 5">
    <name type="scientific">Anthostomella pinea</name>
    <dbReference type="NCBI Taxonomy" id="933095"/>
    <lineage>
        <taxon>Eukaryota</taxon>
        <taxon>Fungi</taxon>
        <taxon>Dikarya</taxon>
        <taxon>Ascomycota</taxon>
        <taxon>Pezizomycotina</taxon>
        <taxon>Sordariomycetes</taxon>
        <taxon>Xylariomycetidae</taxon>
        <taxon>Xylariales</taxon>
        <taxon>Xylariaceae</taxon>
        <taxon>Anthostomella</taxon>
    </lineage>
</organism>
<feature type="transmembrane region" description="Helical" evidence="2">
    <location>
        <begin position="22"/>
        <end position="41"/>
    </location>
</feature>
<evidence type="ECO:0000259" key="3">
    <source>
        <dbReference type="Pfam" id="PF07859"/>
    </source>
</evidence>
<keyword evidence="1" id="KW-0378">Hydrolase</keyword>
<dbReference type="InterPro" id="IPR013094">
    <property type="entry name" value="AB_hydrolase_3"/>
</dbReference>
<dbReference type="Gene3D" id="3.40.50.1820">
    <property type="entry name" value="alpha/beta hydrolase"/>
    <property type="match status" value="1"/>
</dbReference>
<dbReference type="InterPro" id="IPR029058">
    <property type="entry name" value="AB_hydrolase_fold"/>
</dbReference>
<evidence type="ECO:0000313" key="5">
    <source>
        <dbReference type="Proteomes" id="UP001295740"/>
    </source>
</evidence>
<proteinExistence type="predicted"/>
<evidence type="ECO:0000313" key="4">
    <source>
        <dbReference type="EMBL" id="CAJ2514149.1"/>
    </source>
</evidence>
<gene>
    <name evidence="4" type="ORF">KHLLAP_LOCUS14617</name>
</gene>
<dbReference type="InterPro" id="IPR050300">
    <property type="entry name" value="GDXG_lipolytic_enzyme"/>
</dbReference>
<keyword evidence="2" id="KW-0812">Transmembrane</keyword>
<keyword evidence="5" id="KW-1185">Reference proteome</keyword>
<dbReference type="Proteomes" id="UP001295740">
    <property type="component" value="Unassembled WGS sequence"/>
</dbReference>
<comment type="caution">
    <text evidence="4">The sequence shown here is derived from an EMBL/GenBank/DDBJ whole genome shotgun (WGS) entry which is preliminary data.</text>
</comment>
<dbReference type="GO" id="GO:0016787">
    <property type="term" value="F:hydrolase activity"/>
    <property type="evidence" value="ECO:0007669"/>
    <property type="project" value="UniProtKB-KW"/>
</dbReference>
<accession>A0AAI8YQW0</accession>
<evidence type="ECO:0000256" key="2">
    <source>
        <dbReference type="SAM" id="Phobius"/>
    </source>
</evidence>
<dbReference type="EMBL" id="CAUWAG010000020">
    <property type="protein sequence ID" value="CAJ2514149.1"/>
    <property type="molecule type" value="Genomic_DNA"/>
</dbReference>
<dbReference type="SUPFAM" id="SSF53474">
    <property type="entry name" value="alpha/beta-Hydrolases"/>
    <property type="match status" value="1"/>
</dbReference>
<keyword evidence="2" id="KW-0472">Membrane</keyword>
<name>A0AAI8YQW0_9PEZI</name>
<dbReference type="AlphaFoldDB" id="A0AAI8YQW0"/>
<keyword evidence="2" id="KW-1133">Transmembrane helix</keyword>
<evidence type="ECO:0000256" key="1">
    <source>
        <dbReference type="ARBA" id="ARBA00022801"/>
    </source>
</evidence>